<evidence type="ECO:0000313" key="3">
    <source>
        <dbReference type="EMBL" id="CAG8373868.1"/>
    </source>
</evidence>
<gene>
    <name evidence="3" type="ORF">PSALAMII_LOCUS4936</name>
</gene>
<proteinExistence type="inferred from homology"/>
<dbReference type="InterPro" id="IPR015034">
    <property type="entry name" value="Bles03"/>
</dbReference>
<reference evidence="3" key="1">
    <citation type="submission" date="2021-07" db="EMBL/GenBank/DDBJ databases">
        <authorList>
            <person name="Branca A.L. A."/>
        </authorList>
    </citation>
    <scope>NUCLEOTIDE SEQUENCE</scope>
</reference>
<dbReference type="EMBL" id="CAJVPD010000229">
    <property type="protein sequence ID" value="CAG8373868.1"/>
    <property type="molecule type" value="Genomic_DNA"/>
</dbReference>
<name>A0A9W4NJE3_9EURO</name>
<dbReference type="SUPFAM" id="SSF55418">
    <property type="entry name" value="eIF4e-like"/>
    <property type="match status" value="1"/>
</dbReference>
<dbReference type="InterPro" id="IPR023398">
    <property type="entry name" value="TIF_eIF4e-like"/>
</dbReference>
<feature type="region of interest" description="Disordered" evidence="2">
    <location>
        <begin position="59"/>
        <end position="88"/>
    </location>
</feature>
<dbReference type="PANTHER" id="PTHR31977">
    <property type="entry name" value="UPF0696 PROTEIN C11ORF68"/>
    <property type="match status" value="1"/>
</dbReference>
<dbReference type="Proteomes" id="UP001152592">
    <property type="component" value="Unassembled WGS sequence"/>
</dbReference>
<accession>A0A9W4NJE3</accession>
<protein>
    <recommendedName>
        <fullName evidence="5">DUF1917-domain-containing protein</fullName>
    </recommendedName>
</protein>
<dbReference type="Pfam" id="PF08939">
    <property type="entry name" value="Bles03"/>
    <property type="match status" value="1"/>
</dbReference>
<evidence type="ECO:0008006" key="5">
    <source>
        <dbReference type="Google" id="ProtNLM"/>
    </source>
</evidence>
<evidence type="ECO:0000256" key="2">
    <source>
        <dbReference type="SAM" id="MobiDB-lite"/>
    </source>
</evidence>
<sequence length="300" mass="33672">MILTETPDQIFSDESSFYGDEEETARLEAQVASYDSEPYWGEYHQNILSTKYYNLQNPMSSDVSMRDASPPPTSTSTSLPQDRRGRTESVAQFLSRLPPSTTELTSSRPWIWMHNRQIPSKEGDVPALLRKGHGLLQDYENESALLREAHDKSGTKITAGLTRKLNRLRKELENDLLALARDTGVTHGKWMLFPTVDQVDECWGTVARAMEEGELGDCAKVAPNDGSGQARLVCVYTADFGDAEDVKRVVKKMVDLGLLGKNARPIYYKSDVYTLLDITSKNDYGLKASMFCSRDVLKEN</sequence>
<comment type="caution">
    <text evidence="3">The sequence shown here is derived from an EMBL/GenBank/DDBJ whole genome shotgun (WGS) entry which is preliminary data.</text>
</comment>
<evidence type="ECO:0000256" key="1">
    <source>
        <dbReference type="ARBA" id="ARBA00010568"/>
    </source>
</evidence>
<evidence type="ECO:0000313" key="4">
    <source>
        <dbReference type="Proteomes" id="UP001152592"/>
    </source>
</evidence>
<organism evidence="3 4">
    <name type="scientific">Penicillium salamii</name>
    <dbReference type="NCBI Taxonomy" id="1612424"/>
    <lineage>
        <taxon>Eukaryota</taxon>
        <taxon>Fungi</taxon>
        <taxon>Dikarya</taxon>
        <taxon>Ascomycota</taxon>
        <taxon>Pezizomycotina</taxon>
        <taxon>Eurotiomycetes</taxon>
        <taxon>Eurotiomycetidae</taxon>
        <taxon>Eurotiales</taxon>
        <taxon>Aspergillaceae</taxon>
        <taxon>Penicillium</taxon>
    </lineage>
</organism>
<dbReference type="AlphaFoldDB" id="A0A9W4NJE3"/>
<dbReference type="Gene3D" id="3.30.760.10">
    <property type="entry name" value="RNA Cap, Translation Initiation Factor Eif4e"/>
    <property type="match status" value="1"/>
</dbReference>
<dbReference type="PANTHER" id="PTHR31977:SF1">
    <property type="entry name" value="UPF0696 PROTEIN C11ORF68"/>
    <property type="match status" value="1"/>
</dbReference>
<dbReference type="OrthoDB" id="331602at2759"/>
<comment type="similarity">
    <text evidence="1">Belongs to the UPF0696 family.</text>
</comment>